<dbReference type="Proteomes" id="UP000799291">
    <property type="component" value="Unassembled WGS sequence"/>
</dbReference>
<gene>
    <name evidence="2" type="ORF">K458DRAFT_201057</name>
</gene>
<keyword evidence="3" id="KW-1185">Reference proteome</keyword>
<reference evidence="2" key="1">
    <citation type="journal article" date="2020" name="Stud. Mycol.">
        <title>101 Dothideomycetes genomes: a test case for predicting lifestyles and emergence of pathogens.</title>
        <authorList>
            <person name="Haridas S."/>
            <person name="Albert R."/>
            <person name="Binder M."/>
            <person name="Bloem J."/>
            <person name="Labutti K."/>
            <person name="Salamov A."/>
            <person name="Andreopoulos B."/>
            <person name="Baker S."/>
            <person name="Barry K."/>
            <person name="Bills G."/>
            <person name="Bluhm B."/>
            <person name="Cannon C."/>
            <person name="Castanera R."/>
            <person name="Culley D."/>
            <person name="Daum C."/>
            <person name="Ezra D."/>
            <person name="Gonzalez J."/>
            <person name="Henrissat B."/>
            <person name="Kuo A."/>
            <person name="Liang C."/>
            <person name="Lipzen A."/>
            <person name="Lutzoni F."/>
            <person name="Magnuson J."/>
            <person name="Mondo S."/>
            <person name="Nolan M."/>
            <person name="Ohm R."/>
            <person name="Pangilinan J."/>
            <person name="Park H.-J."/>
            <person name="Ramirez L."/>
            <person name="Alfaro M."/>
            <person name="Sun H."/>
            <person name="Tritt A."/>
            <person name="Yoshinaga Y."/>
            <person name="Zwiers L.-H."/>
            <person name="Turgeon B."/>
            <person name="Goodwin S."/>
            <person name="Spatafora J."/>
            <person name="Crous P."/>
            <person name="Grigoriev I."/>
        </authorList>
    </citation>
    <scope>NUCLEOTIDE SEQUENCE</scope>
    <source>
        <strain evidence="2">CBS 122367</strain>
    </source>
</reference>
<keyword evidence="1" id="KW-1133">Transmembrane helix</keyword>
<sequence length="161" mass="18061">MMTTWAAHTPSVVTSQATTKSRTVMMSSRSSASMMASRWATSKPWTSMVSAMPAAKSTWPTTYRPRSSVTLRFAKATVMAYVAWRPAMMLNSTAKTLRLILGTIMLLGLWLVLLLGRVSVVVFGIFVEDLFFEFVEETHDEEVLEYIPQYIYLSQRAGTCV</sequence>
<accession>A0A6G1J807</accession>
<evidence type="ECO:0000313" key="2">
    <source>
        <dbReference type="EMBL" id="KAF2686646.1"/>
    </source>
</evidence>
<evidence type="ECO:0000313" key="3">
    <source>
        <dbReference type="Proteomes" id="UP000799291"/>
    </source>
</evidence>
<dbReference type="EMBL" id="MU005576">
    <property type="protein sequence ID" value="KAF2686646.1"/>
    <property type="molecule type" value="Genomic_DNA"/>
</dbReference>
<keyword evidence="1" id="KW-0812">Transmembrane</keyword>
<evidence type="ECO:0000256" key="1">
    <source>
        <dbReference type="SAM" id="Phobius"/>
    </source>
</evidence>
<keyword evidence="1" id="KW-0472">Membrane</keyword>
<name>A0A6G1J807_9PLEO</name>
<protein>
    <submittedName>
        <fullName evidence="2">Uncharacterized protein</fullName>
    </submittedName>
</protein>
<organism evidence="2 3">
    <name type="scientific">Lentithecium fluviatile CBS 122367</name>
    <dbReference type="NCBI Taxonomy" id="1168545"/>
    <lineage>
        <taxon>Eukaryota</taxon>
        <taxon>Fungi</taxon>
        <taxon>Dikarya</taxon>
        <taxon>Ascomycota</taxon>
        <taxon>Pezizomycotina</taxon>
        <taxon>Dothideomycetes</taxon>
        <taxon>Pleosporomycetidae</taxon>
        <taxon>Pleosporales</taxon>
        <taxon>Massarineae</taxon>
        <taxon>Lentitheciaceae</taxon>
        <taxon>Lentithecium</taxon>
    </lineage>
</organism>
<feature type="transmembrane region" description="Helical" evidence="1">
    <location>
        <begin position="99"/>
        <end position="127"/>
    </location>
</feature>
<proteinExistence type="predicted"/>
<dbReference type="AlphaFoldDB" id="A0A6G1J807"/>